<feature type="domain" description="Fibronectin type-III" evidence="2">
    <location>
        <begin position="246"/>
        <end position="331"/>
    </location>
</feature>
<dbReference type="KEGG" id="hsk:H4317_14595"/>
<evidence type="ECO:0000313" key="4">
    <source>
        <dbReference type="Proteomes" id="UP000515489"/>
    </source>
</evidence>
<evidence type="ECO:0000313" key="3">
    <source>
        <dbReference type="EMBL" id="QNH61381.1"/>
    </source>
</evidence>
<proteinExistence type="predicted"/>
<dbReference type="EMBL" id="CP060202">
    <property type="protein sequence ID" value="QNH61381.1"/>
    <property type="molecule type" value="Genomic_DNA"/>
</dbReference>
<reference evidence="3 4" key="1">
    <citation type="submission" date="2020-08" db="EMBL/GenBank/DDBJ databases">
        <title>Hymenobacter sp. S2-20-2 genome sequencing.</title>
        <authorList>
            <person name="Jin L."/>
        </authorList>
    </citation>
    <scope>NUCLEOTIDE SEQUENCE [LARGE SCALE GENOMIC DNA]</scope>
    <source>
        <strain evidence="3 4">S2-20-2</strain>
    </source>
</reference>
<keyword evidence="1" id="KW-0732">Signal</keyword>
<evidence type="ECO:0000256" key="1">
    <source>
        <dbReference type="SAM" id="SignalP"/>
    </source>
</evidence>
<feature type="signal peptide" evidence="1">
    <location>
        <begin position="1"/>
        <end position="31"/>
    </location>
</feature>
<dbReference type="AlphaFoldDB" id="A0A7G7W4T8"/>
<dbReference type="InterPro" id="IPR013783">
    <property type="entry name" value="Ig-like_fold"/>
</dbReference>
<sequence>MLKRLQLARRVWHTALAIVAGMSCAVSTAQAQVDTYIFSASQGTFTPLPATATVATAVQDDDAISGAIPIGFSFAFDGVPYTNVYASSNGFLSFNSAASSSLTNDLDAAAAAIRPLVAPLWDDLAGEGTGSAAKYQTTGTAPNRVFTFEWLNWEWNYSATAPVVSFQVKLYETTNRVEFVYRRESGTPNSASASIGLSGAGSPISFLSLNNTSASPTASSTLETTSLATAPATGQVYAFQATNCTRISNLIVDNVTSSTASVTFTGVTGVTSYTAVATPTTGTPVTVTGAGSPLQLTGLQGLMQYRVSVVSNCSGGQSSAPISATFTTLLPPSVNDEPCNATTLTLGTGGAFQTTSSTNLGASATLPNGYSNPGCTTAANPKDVWFRVQMPASGSTALTIVAAGGPAGQVRLFSAATCNGPFTQVTCKGSAGPNTAAGTLVVTGLTAGATYYVSVSGFGSSDTQGPFTLQAGQGALAVKGELPTGDVSVFPNPSSTGQLTLHIAGATTSTAHATLLNGLGQTVLTQQVSLRGGTVEQPLSVKNLAKGIYTLRVQVGDILIARKVVLE</sequence>
<dbReference type="InterPro" id="IPR003961">
    <property type="entry name" value="FN3_dom"/>
</dbReference>
<keyword evidence="4" id="KW-1185">Reference proteome</keyword>
<gene>
    <name evidence="3" type="ORF">H4317_14595</name>
</gene>
<dbReference type="InterPro" id="IPR056600">
    <property type="entry name" value="GBD_T9SS_assoc"/>
</dbReference>
<dbReference type="SUPFAM" id="SSF49265">
    <property type="entry name" value="Fibronectin type III"/>
    <property type="match status" value="1"/>
</dbReference>
<dbReference type="InterPro" id="IPR026444">
    <property type="entry name" value="Secre_tail"/>
</dbReference>
<dbReference type="Pfam" id="PF18962">
    <property type="entry name" value="Por_Secre_tail"/>
    <property type="match status" value="1"/>
</dbReference>
<dbReference type="RefSeq" id="WP_185887311.1">
    <property type="nucleotide sequence ID" value="NZ_CP060202.1"/>
</dbReference>
<dbReference type="PROSITE" id="PS50853">
    <property type="entry name" value="FN3"/>
    <property type="match status" value="1"/>
</dbReference>
<evidence type="ECO:0000259" key="2">
    <source>
        <dbReference type="PROSITE" id="PS50853"/>
    </source>
</evidence>
<dbReference type="Pfam" id="PF23759">
    <property type="entry name" value="GBD_T9SS_assoc"/>
    <property type="match status" value="1"/>
</dbReference>
<dbReference type="NCBIfam" id="TIGR04183">
    <property type="entry name" value="Por_Secre_tail"/>
    <property type="match status" value="1"/>
</dbReference>
<dbReference type="InterPro" id="IPR036116">
    <property type="entry name" value="FN3_sf"/>
</dbReference>
<feature type="chain" id="PRO_5029009625" evidence="1">
    <location>
        <begin position="32"/>
        <end position="567"/>
    </location>
</feature>
<protein>
    <submittedName>
        <fullName evidence="3">T9SS type A sorting domain-containing protein</fullName>
    </submittedName>
</protein>
<name>A0A7G7W4T8_9BACT</name>
<dbReference type="Gene3D" id="2.60.120.380">
    <property type="match status" value="1"/>
</dbReference>
<organism evidence="3 4">
    <name type="scientific">Hymenobacter sediminicola</name>
    <dbReference type="NCBI Taxonomy" id="2761579"/>
    <lineage>
        <taxon>Bacteria</taxon>
        <taxon>Pseudomonadati</taxon>
        <taxon>Bacteroidota</taxon>
        <taxon>Cytophagia</taxon>
        <taxon>Cytophagales</taxon>
        <taxon>Hymenobacteraceae</taxon>
        <taxon>Hymenobacter</taxon>
    </lineage>
</organism>
<dbReference type="PROSITE" id="PS51257">
    <property type="entry name" value="PROKAR_LIPOPROTEIN"/>
    <property type="match status" value="1"/>
</dbReference>
<dbReference type="Proteomes" id="UP000515489">
    <property type="component" value="Chromosome"/>
</dbReference>
<accession>A0A7G7W4T8</accession>
<dbReference type="Gene3D" id="2.60.40.10">
    <property type="entry name" value="Immunoglobulins"/>
    <property type="match status" value="1"/>
</dbReference>